<dbReference type="InterPro" id="IPR036396">
    <property type="entry name" value="Cyt_P450_sf"/>
</dbReference>
<keyword evidence="3" id="KW-0479">Metal-binding</keyword>
<organism evidence="4 5">
    <name type="scientific">Jiella sonneratiae</name>
    <dbReference type="NCBI Taxonomy" id="2816856"/>
    <lineage>
        <taxon>Bacteria</taxon>
        <taxon>Pseudomonadati</taxon>
        <taxon>Pseudomonadota</taxon>
        <taxon>Alphaproteobacteria</taxon>
        <taxon>Hyphomicrobiales</taxon>
        <taxon>Aurantimonadaceae</taxon>
        <taxon>Jiella</taxon>
    </lineage>
</organism>
<dbReference type="PANTHER" id="PTHR46696:SF1">
    <property type="entry name" value="CYTOCHROME P450 YJIB-RELATED"/>
    <property type="match status" value="1"/>
</dbReference>
<sequence length="448" mass="47608">MDRATDHAALPESFHLAAGKLALDPRDPSFFQNPYPAYRALIAAGGTAHWEAVGGLAVAGHALVSAMLRDRRFGRVVPSGPDGRADPSGRPAHLADFYALEANSLLELEAPTHTRLRALLTKAFVSRRIERLAPTIGQIADALIDGFQDGAEIDLIGRFAAPLPVMVIADLIGVPRSAGDALVGWSHAMVAMYTPGRSLETEHAANHASWEFAAFLHKLIAAKARAPGDDLVSALIAAETEGGGRLSRDETVSLLVLLLNAGHEATVHQIGNAVNAILRHVGHEARGPAGQSPAASPAGLFADAALAEATVEETLRFDPPLHLFERYALEPVELPGGARLERGDKVALLLAAANRDPAAYSEPDRFIPARFLGTNPPTPVSFGGGIHFCIGAPLARLEMKIALTRLFTRCPDIFVAAPPPVRDAWHFRGLESLLVATARQEHGPDGPR</sequence>
<dbReference type="InterPro" id="IPR002397">
    <property type="entry name" value="Cyt_P450_B"/>
</dbReference>
<dbReference type="PANTHER" id="PTHR46696">
    <property type="entry name" value="P450, PUTATIVE (EUROFUNG)-RELATED"/>
    <property type="match status" value="1"/>
</dbReference>
<dbReference type="InterPro" id="IPR017972">
    <property type="entry name" value="Cyt_P450_CS"/>
</dbReference>
<dbReference type="Proteomes" id="UP000664288">
    <property type="component" value="Unassembled WGS sequence"/>
</dbReference>
<evidence type="ECO:0000256" key="3">
    <source>
        <dbReference type="RuleBase" id="RU000461"/>
    </source>
</evidence>
<name>A0ABS3IZ91_9HYPH</name>
<dbReference type="PROSITE" id="PS00086">
    <property type="entry name" value="CYTOCHROME_P450"/>
    <property type="match status" value="1"/>
</dbReference>
<evidence type="ECO:0000256" key="2">
    <source>
        <dbReference type="ARBA" id="ARBA00010617"/>
    </source>
</evidence>
<dbReference type="Pfam" id="PF00067">
    <property type="entry name" value="p450"/>
    <property type="match status" value="1"/>
</dbReference>
<evidence type="ECO:0000256" key="1">
    <source>
        <dbReference type="ARBA" id="ARBA00001971"/>
    </source>
</evidence>
<reference evidence="4 5" key="1">
    <citation type="submission" date="2021-03" db="EMBL/GenBank/DDBJ databases">
        <title>Whole genome sequence of Jiella sp. MQZ13P-4.</title>
        <authorList>
            <person name="Tuo L."/>
        </authorList>
    </citation>
    <scope>NUCLEOTIDE SEQUENCE [LARGE SCALE GENOMIC DNA]</scope>
    <source>
        <strain evidence="4 5">MQZ13P-4</strain>
    </source>
</reference>
<dbReference type="InterPro" id="IPR001128">
    <property type="entry name" value="Cyt_P450"/>
</dbReference>
<dbReference type="EMBL" id="JAFMPY010000003">
    <property type="protein sequence ID" value="MBO0902734.1"/>
    <property type="molecule type" value="Genomic_DNA"/>
</dbReference>
<keyword evidence="3" id="KW-0408">Iron</keyword>
<protein>
    <submittedName>
        <fullName evidence="4">Cytochrome P450</fullName>
    </submittedName>
</protein>
<evidence type="ECO:0000313" key="4">
    <source>
        <dbReference type="EMBL" id="MBO0902734.1"/>
    </source>
</evidence>
<comment type="cofactor">
    <cofactor evidence="1">
        <name>heme</name>
        <dbReference type="ChEBI" id="CHEBI:30413"/>
    </cofactor>
</comment>
<dbReference type="Gene3D" id="1.10.630.10">
    <property type="entry name" value="Cytochrome P450"/>
    <property type="match status" value="1"/>
</dbReference>
<proteinExistence type="inferred from homology"/>
<dbReference type="SUPFAM" id="SSF48264">
    <property type="entry name" value="Cytochrome P450"/>
    <property type="match status" value="1"/>
</dbReference>
<keyword evidence="3" id="KW-0503">Monooxygenase</keyword>
<comment type="caution">
    <text evidence="4">The sequence shown here is derived from an EMBL/GenBank/DDBJ whole genome shotgun (WGS) entry which is preliminary data.</text>
</comment>
<dbReference type="PRINTS" id="PR00359">
    <property type="entry name" value="BP450"/>
</dbReference>
<dbReference type="CDD" id="cd20625">
    <property type="entry name" value="CYP164-like"/>
    <property type="match status" value="1"/>
</dbReference>
<evidence type="ECO:0000313" key="5">
    <source>
        <dbReference type="Proteomes" id="UP000664288"/>
    </source>
</evidence>
<comment type="similarity">
    <text evidence="2 3">Belongs to the cytochrome P450 family.</text>
</comment>
<gene>
    <name evidence="4" type="ORF">J1C47_03715</name>
</gene>
<keyword evidence="3" id="KW-0349">Heme</keyword>
<dbReference type="RefSeq" id="WP_207349370.1">
    <property type="nucleotide sequence ID" value="NZ_JAFMPY010000003.1"/>
</dbReference>
<accession>A0ABS3IZ91</accession>
<keyword evidence="3" id="KW-0560">Oxidoreductase</keyword>
<keyword evidence="5" id="KW-1185">Reference proteome</keyword>